<dbReference type="Pfam" id="PF00497">
    <property type="entry name" value="SBP_bac_3"/>
    <property type="match status" value="1"/>
</dbReference>
<organism evidence="4 5">
    <name type="scientific">Deinococcus aetherius</name>
    <dbReference type="NCBI Taxonomy" id="200252"/>
    <lineage>
        <taxon>Bacteria</taxon>
        <taxon>Thermotogati</taxon>
        <taxon>Deinococcota</taxon>
        <taxon>Deinococci</taxon>
        <taxon>Deinococcales</taxon>
        <taxon>Deinococcaceae</taxon>
        <taxon>Deinococcus</taxon>
    </lineage>
</organism>
<accession>A0ABM8AJT6</accession>
<feature type="chain" id="PRO_5045942653" evidence="2">
    <location>
        <begin position="23"/>
        <end position="257"/>
    </location>
</feature>
<name>A0ABM8AJT6_9DEIO</name>
<dbReference type="EMBL" id="AP026562">
    <property type="protein sequence ID" value="BDP43962.1"/>
    <property type="molecule type" value="Genomic_DNA"/>
</dbReference>
<evidence type="ECO:0000256" key="1">
    <source>
        <dbReference type="ARBA" id="ARBA00022729"/>
    </source>
</evidence>
<evidence type="ECO:0000259" key="3">
    <source>
        <dbReference type="SMART" id="SM00062"/>
    </source>
</evidence>
<keyword evidence="5" id="KW-1185">Reference proteome</keyword>
<feature type="signal peptide" evidence="2">
    <location>
        <begin position="1"/>
        <end position="22"/>
    </location>
</feature>
<dbReference type="SMART" id="SM00062">
    <property type="entry name" value="PBPb"/>
    <property type="match status" value="1"/>
</dbReference>
<keyword evidence="1 2" id="KW-0732">Signal</keyword>
<keyword evidence="4" id="KW-0614">Plasmid</keyword>
<evidence type="ECO:0000313" key="5">
    <source>
        <dbReference type="Proteomes" id="UP001064971"/>
    </source>
</evidence>
<evidence type="ECO:0000256" key="2">
    <source>
        <dbReference type="SAM" id="SignalP"/>
    </source>
</evidence>
<evidence type="ECO:0000313" key="4">
    <source>
        <dbReference type="EMBL" id="BDP43962.1"/>
    </source>
</evidence>
<dbReference type="Gene3D" id="3.40.190.10">
    <property type="entry name" value="Periplasmic binding protein-like II"/>
    <property type="match status" value="2"/>
</dbReference>
<protein>
    <submittedName>
        <fullName evidence="4">Cystine transporter subunit</fullName>
    </submittedName>
</protein>
<sequence length="257" mass="27650">MHRPLALLCGLTLLGAAGTAGARDLPEIVRNGTLRVGILRDTPRLNAVRGGGRTGLEVDLIGRFARKLGVKVAWVRTSPATFGQDLRSSRIDLLLPQNETLTLGAEAGLTSTNPYYCSGAVILSRGAAVRNSTGLLGKRIAVQPGKAYFDYLKRLALDKSSNVQQDAASTVLTLIYKTADVAIVDKLAALEATFVYPKAGLKMSYPLWDTRFGAVVRLEDGGLRKAFNKTLQTLVESGAYDKLSGAYFPQNVRCSTY</sequence>
<feature type="domain" description="Solute-binding protein family 3/N-terminal" evidence="3">
    <location>
        <begin position="33"/>
        <end position="251"/>
    </location>
</feature>
<dbReference type="SUPFAM" id="SSF53850">
    <property type="entry name" value="Periplasmic binding protein-like II"/>
    <property type="match status" value="1"/>
</dbReference>
<dbReference type="PANTHER" id="PTHR35936">
    <property type="entry name" value="MEMBRANE-BOUND LYTIC MUREIN TRANSGLYCOSYLASE F"/>
    <property type="match status" value="1"/>
</dbReference>
<reference evidence="4" key="1">
    <citation type="submission" date="2022-07" db="EMBL/GenBank/DDBJ databases">
        <title>Complete Genome Sequence of the Radioresistant Bacterium Deinococcus aetherius ST0316, Isolated from the Air Dust collected in Lower Stratosphere above Japan.</title>
        <authorList>
            <person name="Satoh K."/>
            <person name="Hagiwara K."/>
            <person name="Katsumata K."/>
            <person name="Kubo A."/>
            <person name="Yokobori S."/>
            <person name="Yamagishi A."/>
            <person name="Oono Y."/>
            <person name="Narumi I."/>
        </authorList>
    </citation>
    <scope>NUCLEOTIDE SEQUENCE</scope>
    <source>
        <strain evidence="4">ST0316</strain>
        <plasmid evidence="4">pDAETH-2</plasmid>
    </source>
</reference>
<gene>
    <name evidence="4" type="ORF">DAETH_39310</name>
</gene>
<dbReference type="InterPro" id="IPR001638">
    <property type="entry name" value="Solute-binding_3/MltF_N"/>
</dbReference>
<proteinExistence type="predicted"/>
<geneLocation type="plasmid" evidence="4 5">
    <name>pDAETH-2</name>
</geneLocation>
<dbReference type="Proteomes" id="UP001064971">
    <property type="component" value="Plasmid pDAETH-2"/>
</dbReference>